<evidence type="ECO:0000313" key="2">
    <source>
        <dbReference type="Proteomes" id="UP001234202"/>
    </source>
</evidence>
<proteinExistence type="predicted"/>
<gene>
    <name evidence="1" type="ORF">QFC24_004319</name>
</gene>
<organism evidence="1 2">
    <name type="scientific">Naganishia onofrii</name>
    <dbReference type="NCBI Taxonomy" id="1851511"/>
    <lineage>
        <taxon>Eukaryota</taxon>
        <taxon>Fungi</taxon>
        <taxon>Dikarya</taxon>
        <taxon>Basidiomycota</taxon>
        <taxon>Agaricomycotina</taxon>
        <taxon>Tremellomycetes</taxon>
        <taxon>Filobasidiales</taxon>
        <taxon>Filobasidiaceae</taxon>
        <taxon>Naganishia</taxon>
    </lineage>
</organism>
<protein>
    <submittedName>
        <fullName evidence="1">Uncharacterized protein</fullName>
    </submittedName>
</protein>
<dbReference type="EMBL" id="JASBWV010000015">
    <property type="protein sequence ID" value="KAJ9122092.1"/>
    <property type="molecule type" value="Genomic_DNA"/>
</dbReference>
<evidence type="ECO:0000313" key="1">
    <source>
        <dbReference type="EMBL" id="KAJ9122092.1"/>
    </source>
</evidence>
<accession>A0ACC2XDU3</accession>
<sequence>MCIYGVLDEMSSKRLCWYFLEHVSAALILCIQQELEDSFDQENKKKLTRVVFNENSGRDSHVDHTTLDKKITFEPEESRGRSHSPVFIAELSKASASSRRQLDSGLHQDELGALYVRRSESDQLLKVERIPSLAIVHKLSEGKGVPHAFSVFVRQFPALPRVVIFLSVRITAVPHVPLRERYLLSKVRSMDGFYGVVMRKGYMDMLAPEVDEILDRICEIEVHYSAANLEERLKMIKQASLTTTHM</sequence>
<name>A0ACC2XDU3_9TREE</name>
<reference evidence="1" key="1">
    <citation type="submission" date="2023-04" db="EMBL/GenBank/DDBJ databases">
        <title>Draft Genome sequencing of Naganishia species isolated from polar environments using Oxford Nanopore Technology.</title>
        <authorList>
            <person name="Leo P."/>
            <person name="Venkateswaran K."/>
        </authorList>
    </citation>
    <scope>NUCLEOTIDE SEQUENCE</scope>
    <source>
        <strain evidence="1">DBVPG 5303</strain>
    </source>
</reference>
<keyword evidence="2" id="KW-1185">Reference proteome</keyword>
<comment type="caution">
    <text evidence="1">The sequence shown here is derived from an EMBL/GenBank/DDBJ whole genome shotgun (WGS) entry which is preliminary data.</text>
</comment>
<dbReference type="Proteomes" id="UP001234202">
    <property type="component" value="Unassembled WGS sequence"/>
</dbReference>